<evidence type="ECO:0000313" key="3">
    <source>
        <dbReference type="Proteomes" id="UP000034701"/>
    </source>
</evidence>
<gene>
    <name evidence="2" type="ORF">US45_C0018G0004</name>
</gene>
<organism evidence="2 3">
    <name type="scientific">Candidatus Nomurabacteria bacterium GW2011_GWA1_37_20</name>
    <dbReference type="NCBI Taxonomy" id="1618729"/>
    <lineage>
        <taxon>Bacteria</taxon>
        <taxon>Candidatus Nomuraibacteriota</taxon>
    </lineage>
</organism>
<reference evidence="2 3" key="1">
    <citation type="journal article" date="2015" name="Nature">
        <title>rRNA introns, odd ribosomes, and small enigmatic genomes across a large radiation of phyla.</title>
        <authorList>
            <person name="Brown C.T."/>
            <person name="Hug L.A."/>
            <person name="Thomas B.C."/>
            <person name="Sharon I."/>
            <person name="Castelle C.J."/>
            <person name="Singh A."/>
            <person name="Wilkins M.J."/>
            <person name="Williams K.H."/>
            <person name="Banfield J.F."/>
        </authorList>
    </citation>
    <scope>NUCLEOTIDE SEQUENCE [LARGE SCALE GENOMIC DNA]</scope>
</reference>
<comment type="caution">
    <text evidence="2">The sequence shown here is derived from an EMBL/GenBank/DDBJ whole genome shotgun (WGS) entry which is preliminary data.</text>
</comment>
<evidence type="ECO:0000313" key="2">
    <source>
        <dbReference type="EMBL" id="KKQ32525.1"/>
    </source>
</evidence>
<proteinExistence type="predicted"/>
<dbReference type="EMBL" id="LBTA01000018">
    <property type="protein sequence ID" value="KKQ32525.1"/>
    <property type="molecule type" value="Genomic_DNA"/>
</dbReference>
<evidence type="ECO:0000256" key="1">
    <source>
        <dbReference type="SAM" id="MobiDB-lite"/>
    </source>
</evidence>
<dbReference type="AlphaFoldDB" id="A0A0G0H1W0"/>
<accession>A0A0G0H1W0</accession>
<name>A0A0G0H1W0_9BACT</name>
<feature type="region of interest" description="Disordered" evidence="1">
    <location>
        <begin position="22"/>
        <end position="42"/>
    </location>
</feature>
<sequence length="69" mass="8015">MFVLSIVLLGTYVFYYSLRSKSPPSDQNELTQAQKETKLREVSQSLTIQKETPQFKTKLEEMSKSLNKK</sequence>
<dbReference type="Proteomes" id="UP000034701">
    <property type="component" value="Unassembled WGS sequence"/>
</dbReference>
<feature type="compositionally biased region" description="Polar residues" evidence="1">
    <location>
        <begin position="22"/>
        <end position="34"/>
    </location>
</feature>
<protein>
    <submittedName>
        <fullName evidence="2">Uncharacterized protein</fullName>
    </submittedName>
</protein>